<sequence>MRILHRVGGLAAVAALAVGLVASTASSGHATQSSAYNAGVTRLSLTGSRQLDTLVWYPTKDAEVPFKAGPFTVPATRDAGVADGRFPVVLLSHGGGPTGGSPMILKELSAALARNGFLVIAPMHRDTPLLARPAQVAAALAGVTADPRFAGHADAERLGMAGFSLGGAVTIALAGGVPNPAALAAYCEKHPEDIRSCDAGPGSRGGKAGNRPKTGTSGKRPPPPHLPVKALALLDPFGVLFDEKGLSGVAAATLLIRPQDSSLGIANTEVLAAGIDAAHRETIPGGHFVFTDDCPDALKADAEGLCTDPPGIDRAAIRTGMAKTVAEFFRKTL</sequence>
<dbReference type="InterPro" id="IPR016986">
    <property type="entry name" value="UCP031982_abhydr"/>
</dbReference>
<keyword evidence="2" id="KW-0732">Signal</keyword>
<dbReference type="GO" id="GO:0016787">
    <property type="term" value="F:hydrolase activity"/>
    <property type="evidence" value="ECO:0007669"/>
    <property type="project" value="UniProtKB-KW"/>
</dbReference>
<organism evidence="3 4">
    <name type="scientific">Rhodobium gokarnense</name>
    <dbReference type="NCBI Taxonomy" id="364296"/>
    <lineage>
        <taxon>Bacteria</taxon>
        <taxon>Pseudomonadati</taxon>
        <taxon>Pseudomonadota</taxon>
        <taxon>Alphaproteobacteria</taxon>
        <taxon>Hyphomicrobiales</taxon>
        <taxon>Rhodobiaceae</taxon>
        <taxon>Rhodobium</taxon>
    </lineage>
</organism>
<dbReference type="Proteomes" id="UP001209755">
    <property type="component" value="Unassembled WGS sequence"/>
</dbReference>
<dbReference type="SUPFAM" id="SSF53474">
    <property type="entry name" value="alpha/beta-Hydrolases"/>
    <property type="match status" value="1"/>
</dbReference>
<dbReference type="PIRSF" id="PIRSF031982">
    <property type="entry name" value="UCP031982_abhydr"/>
    <property type="match status" value="1"/>
</dbReference>
<keyword evidence="4" id="KW-1185">Reference proteome</keyword>
<proteinExistence type="predicted"/>
<evidence type="ECO:0000256" key="2">
    <source>
        <dbReference type="SAM" id="SignalP"/>
    </source>
</evidence>
<comment type="caution">
    <text evidence="3">The sequence shown here is derived from an EMBL/GenBank/DDBJ whole genome shotgun (WGS) entry which is preliminary data.</text>
</comment>
<reference evidence="4" key="1">
    <citation type="submission" date="2023-07" db="EMBL/GenBank/DDBJ databases">
        <title>Genome sequencing of Purple Non-Sulfur Bacteria from various extreme environments.</title>
        <authorList>
            <person name="Mayer M."/>
        </authorList>
    </citation>
    <scope>NUCLEOTIDE SEQUENCE [LARGE SCALE GENOMIC DNA]</scope>
    <source>
        <strain evidence="4">DSM 17935</strain>
    </source>
</reference>
<feature type="signal peptide" evidence="2">
    <location>
        <begin position="1"/>
        <end position="30"/>
    </location>
</feature>
<accession>A0ABT3HHK7</accession>
<feature type="region of interest" description="Disordered" evidence="1">
    <location>
        <begin position="197"/>
        <end position="225"/>
    </location>
</feature>
<dbReference type="RefSeq" id="WP_264603469.1">
    <property type="nucleotide sequence ID" value="NZ_JAOQNS010000015.1"/>
</dbReference>
<evidence type="ECO:0000313" key="3">
    <source>
        <dbReference type="EMBL" id="MCW2309894.1"/>
    </source>
</evidence>
<protein>
    <submittedName>
        <fullName evidence="3">Dienelactone hydrolase</fullName>
    </submittedName>
</protein>
<dbReference type="Gene3D" id="3.40.50.1820">
    <property type="entry name" value="alpha/beta hydrolase"/>
    <property type="match status" value="2"/>
</dbReference>
<feature type="chain" id="PRO_5045209347" evidence="2">
    <location>
        <begin position="31"/>
        <end position="333"/>
    </location>
</feature>
<evidence type="ECO:0000256" key="1">
    <source>
        <dbReference type="SAM" id="MobiDB-lite"/>
    </source>
</evidence>
<gene>
    <name evidence="3" type="ORF">M2319_004256</name>
</gene>
<evidence type="ECO:0000313" key="4">
    <source>
        <dbReference type="Proteomes" id="UP001209755"/>
    </source>
</evidence>
<dbReference type="EMBL" id="JAOQNS010000015">
    <property type="protein sequence ID" value="MCW2309894.1"/>
    <property type="molecule type" value="Genomic_DNA"/>
</dbReference>
<keyword evidence="3" id="KW-0378">Hydrolase</keyword>
<dbReference type="InterPro" id="IPR029058">
    <property type="entry name" value="AB_hydrolase_fold"/>
</dbReference>
<name>A0ABT3HHK7_9HYPH</name>